<sequence length="260" mass="28860">MKVTILGCGTSSGVPRIGEDGSDGDWGACDPAEPRNRRRRVSILVESGDTRILVDTTPDLRMQLLDAGIGWLSAVIWTHDHADHVHGLDDLRPLFHRMGRPVSGYARPETAAVLHRRFGYVFAGEPGYPAIATLGNLDDDMMIGDIRLRAVDQPHGAITSAGLRFDSRGKSIVYATDFNRMTDEMHNLYEQCDLWIVDALRRAPHPTHAHLDDVLRWIGQVRPGRALLTHMDNSMDYRTLCAELPEGVMPAHDGQQLVIA</sequence>
<dbReference type="SMART" id="SM00849">
    <property type="entry name" value="Lactamase_B"/>
    <property type="match status" value="1"/>
</dbReference>
<evidence type="ECO:0000313" key="2">
    <source>
        <dbReference type="EMBL" id="QHL91172.1"/>
    </source>
</evidence>
<dbReference type="InterPro" id="IPR001279">
    <property type="entry name" value="Metallo-B-lactamas"/>
</dbReference>
<gene>
    <name evidence="2" type="ORF">GVO57_10525</name>
</gene>
<dbReference type="PANTHER" id="PTHR42663">
    <property type="entry name" value="HYDROLASE C777.06C-RELATED-RELATED"/>
    <property type="match status" value="1"/>
</dbReference>
<dbReference type="KEGG" id="schy:GVO57_10525"/>
<dbReference type="Gene3D" id="3.60.15.10">
    <property type="entry name" value="Ribonuclease Z/Hydroxyacylglutathione hydrolase-like"/>
    <property type="match status" value="1"/>
</dbReference>
<protein>
    <submittedName>
        <fullName evidence="2">MBL fold metallo-hydrolase</fullName>
    </submittedName>
</protein>
<keyword evidence="3" id="KW-1185">Reference proteome</keyword>
<proteinExistence type="predicted"/>
<dbReference type="RefSeq" id="WP_160593102.1">
    <property type="nucleotide sequence ID" value="NZ_CP047895.1"/>
</dbReference>
<reference evidence="2 3" key="1">
    <citation type="submission" date="2020-01" db="EMBL/GenBank/DDBJ databases">
        <title>Sphingomonas sp. C33 whole genome sequece.</title>
        <authorList>
            <person name="Park C."/>
        </authorList>
    </citation>
    <scope>NUCLEOTIDE SEQUENCE [LARGE SCALE GENOMIC DNA]</scope>
    <source>
        <strain evidence="2 3">C33</strain>
    </source>
</reference>
<evidence type="ECO:0000259" key="1">
    <source>
        <dbReference type="SMART" id="SM00849"/>
    </source>
</evidence>
<keyword evidence="2" id="KW-0378">Hydrolase</keyword>
<feature type="domain" description="Metallo-beta-lactamase" evidence="1">
    <location>
        <begin position="39"/>
        <end position="230"/>
    </location>
</feature>
<dbReference type="EMBL" id="CP047895">
    <property type="protein sequence ID" value="QHL91172.1"/>
    <property type="molecule type" value="Genomic_DNA"/>
</dbReference>
<dbReference type="Pfam" id="PF12706">
    <property type="entry name" value="Lactamase_B_2"/>
    <property type="match status" value="1"/>
</dbReference>
<dbReference type="InterPro" id="IPR036866">
    <property type="entry name" value="RibonucZ/Hydroxyglut_hydro"/>
</dbReference>
<name>A0A7Z2NX69_9SPHN</name>
<dbReference type="AlphaFoldDB" id="A0A7Z2NX69"/>
<dbReference type="CDD" id="cd16279">
    <property type="entry name" value="metallo-hydrolase-like_MBL-fold"/>
    <property type="match status" value="1"/>
</dbReference>
<dbReference type="SUPFAM" id="SSF56281">
    <property type="entry name" value="Metallo-hydrolase/oxidoreductase"/>
    <property type="match status" value="1"/>
</dbReference>
<accession>A0A7Z2NX69</accession>
<dbReference type="PANTHER" id="PTHR42663:SF6">
    <property type="entry name" value="HYDROLASE C777.06C-RELATED"/>
    <property type="match status" value="1"/>
</dbReference>
<organism evidence="2 3">
    <name type="scientific">Sphingomonas changnyeongensis</name>
    <dbReference type="NCBI Taxonomy" id="2698679"/>
    <lineage>
        <taxon>Bacteria</taxon>
        <taxon>Pseudomonadati</taxon>
        <taxon>Pseudomonadota</taxon>
        <taxon>Alphaproteobacteria</taxon>
        <taxon>Sphingomonadales</taxon>
        <taxon>Sphingomonadaceae</taxon>
        <taxon>Sphingomonas</taxon>
    </lineage>
</organism>
<evidence type="ECO:0000313" key="3">
    <source>
        <dbReference type="Proteomes" id="UP000464468"/>
    </source>
</evidence>
<dbReference type="GO" id="GO:0016787">
    <property type="term" value="F:hydrolase activity"/>
    <property type="evidence" value="ECO:0007669"/>
    <property type="project" value="UniProtKB-KW"/>
</dbReference>
<dbReference type="Proteomes" id="UP000464468">
    <property type="component" value="Chromosome"/>
</dbReference>